<evidence type="ECO:0000256" key="1">
    <source>
        <dbReference type="SAM" id="Phobius"/>
    </source>
</evidence>
<feature type="transmembrane region" description="Helical" evidence="1">
    <location>
        <begin position="15"/>
        <end position="39"/>
    </location>
</feature>
<dbReference type="InterPro" id="IPR001107">
    <property type="entry name" value="Band_7"/>
</dbReference>
<keyword evidence="1" id="KW-0472">Membrane</keyword>
<dbReference type="Pfam" id="PF01145">
    <property type="entry name" value="Band_7"/>
    <property type="match status" value="1"/>
</dbReference>
<dbReference type="AlphaFoldDB" id="A0A6J4RSJ5"/>
<reference evidence="3" key="1">
    <citation type="submission" date="2020-02" db="EMBL/GenBank/DDBJ databases">
        <authorList>
            <person name="Meier V. D."/>
        </authorList>
    </citation>
    <scope>NUCLEOTIDE SEQUENCE</scope>
    <source>
        <strain evidence="3">AVDCRST_MAG53</strain>
    </source>
</reference>
<keyword evidence="1" id="KW-0812">Transmembrane</keyword>
<evidence type="ECO:0000259" key="2">
    <source>
        <dbReference type="Pfam" id="PF01145"/>
    </source>
</evidence>
<accession>A0A6J4RSJ5</accession>
<keyword evidence="1" id="KW-1133">Transmembrane helix</keyword>
<feature type="domain" description="Band 7" evidence="2">
    <location>
        <begin position="46"/>
        <end position="267"/>
    </location>
</feature>
<name>A0A6J4RSJ5_9ACTN</name>
<protein>
    <recommendedName>
        <fullName evidence="2">Band 7 domain-containing protein</fullName>
    </recommendedName>
</protein>
<proteinExistence type="predicted"/>
<sequence length="337" mass="36726">MRATQGLAPTPRTPLAWAIALLGGVVALVVVVGAGAYALSFKGTDSGTVCVVREGGPFDGRAVKEVRQPGEGPKAIGAFNHQDCLPTTERDSNDVLEEDPTFPTRDSVQVVADGQALFSLTTDPSKIATFYKKYGRRTWNGEEISTEAGWVNFLRQRLAPVLLDTQRQVIGQYECIQLNNLCQYVQNAEAVTTGDVKKVDNQQNLAQAQGSIAEALKGKLRSAFGDDYFENVRFQNLRIRFESEVQRQITNAQSLRTQAANARLEADRRIAETKGAADAKVAEAEGSRRAAFQQEKAYRANPTQRDIDKIRAFCGADGCDPRVMGGNLDGILADISK</sequence>
<evidence type="ECO:0000313" key="3">
    <source>
        <dbReference type="EMBL" id="CAA9480576.1"/>
    </source>
</evidence>
<dbReference type="EMBL" id="CADCVR010000023">
    <property type="protein sequence ID" value="CAA9480576.1"/>
    <property type="molecule type" value="Genomic_DNA"/>
</dbReference>
<gene>
    <name evidence="3" type="ORF">AVDCRST_MAG53-565</name>
</gene>
<organism evidence="3">
    <name type="scientific">uncultured Solirubrobacteraceae bacterium</name>
    <dbReference type="NCBI Taxonomy" id="1162706"/>
    <lineage>
        <taxon>Bacteria</taxon>
        <taxon>Bacillati</taxon>
        <taxon>Actinomycetota</taxon>
        <taxon>Thermoleophilia</taxon>
        <taxon>Solirubrobacterales</taxon>
        <taxon>Solirubrobacteraceae</taxon>
        <taxon>environmental samples</taxon>
    </lineage>
</organism>